<dbReference type="Proteomes" id="UP001345963">
    <property type="component" value="Unassembled WGS sequence"/>
</dbReference>
<evidence type="ECO:0000313" key="1">
    <source>
        <dbReference type="EMBL" id="MED6240728.1"/>
    </source>
</evidence>
<comment type="caution">
    <text evidence="1">The sequence shown here is derived from an EMBL/GenBank/DDBJ whole genome shotgun (WGS) entry which is preliminary data.</text>
</comment>
<evidence type="ECO:0000313" key="2">
    <source>
        <dbReference type="Proteomes" id="UP001345963"/>
    </source>
</evidence>
<protein>
    <submittedName>
        <fullName evidence="1">Uncharacterized protein</fullName>
    </submittedName>
</protein>
<accession>A0ABU7AS28</accession>
<keyword evidence="2" id="KW-1185">Reference proteome</keyword>
<dbReference type="EMBL" id="JAHUTI010026080">
    <property type="protein sequence ID" value="MED6240728.1"/>
    <property type="molecule type" value="Genomic_DNA"/>
</dbReference>
<sequence>MAAGVSILTDLPHTSRVSRREEISAEMETGLLSLRSRSCSRLYSCFGEMKWFFPCLSKHFVIMGVSATGQ</sequence>
<organism evidence="1 2">
    <name type="scientific">Ataeniobius toweri</name>
    <dbReference type="NCBI Taxonomy" id="208326"/>
    <lineage>
        <taxon>Eukaryota</taxon>
        <taxon>Metazoa</taxon>
        <taxon>Chordata</taxon>
        <taxon>Craniata</taxon>
        <taxon>Vertebrata</taxon>
        <taxon>Euteleostomi</taxon>
        <taxon>Actinopterygii</taxon>
        <taxon>Neopterygii</taxon>
        <taxon>Teleostei</taxon>
        <taxon>Neoteleostei</taxon>
        <taxon>Acanthomorphata</taxon>
        <taxon>Ovalentaria</taxon>
        <taxon>Atherinomorphae</taxon>
        <taxon>Cyprinodontiformes</taxon>
        <taxon>Goodeidae</taxon>
        <taxon>Ataeniobius</taxon>
    </lineage>
</organism>
<gene>
    <name evidence="1" type="ORF">ATANTOWER_026805</name>
</gene>
<name>A0ABU7AS28_9TELE</name>
<reference evidence="1 2" key="1">
    <citation type="submission" date="2021-07" db="EMBL/GenBank/DDBJ databases">
        <authorList>
            <person name="Palmer J.M."/>
        </authorList>
    </citation>
    <scope>NUCLEOTIDE SEQUENCE [LARGE SCALE GENOMIC DNA]</scope>
    <source>
        <strain evidence="1 2">AT_MEX2019</strain>
        <tissue evidence="1">Muscle</tissue>
    </source>
</reference>
<proteinExistence type="predicted"/>